<dbReference type="PANTHER" id="PTHR43246">
    <property type="entry name" value="PEPTIDYL-PROLYL CIS-TRANS ISOMERASE CYP38, CHLOROPLASTIC"/>
    <property type="match status" value="1"/>
</dbReference>
<dbReference type="CDD" id="cd00317">
    <property type="entry name" value="cyclophilin"/>
    <property type="match status" value="1"/>
</dbReference>
<feature type="signal peptide" evidence="4">
    <location>
        <begin position="1"/>
        <end position="25"/>
    </location>
</feature>
<dbReference type="RefSeq" id="WP_007103323.1">
    <property type="nucleotide sequence ID" value="NZ_BAER01000017.1"/>
</dbReference>
<accession>K6ZRP5</accession>
<keyword evidence="4" id="KW-0732">Signal</keyword>
<evidence type="ECO:0000313" key="7">
    <source>
        <dbReference type="Proteomes" id="UP000006322"/>
    </source>
</evidence>
<feature type="chain" id="PRO_5003898574" description="peptidylprolyl isomerase" evidence="4">
    <location>
        <begin position="26"/>
        <end position="303"/>
    </location>
</feature>
<protein>
    <recommendedName>
        <fullName evidence="1">peptidylprolyl isomerase</fullName>
        <ecNumber evidence="1">5.2.1.8</ecNumber>
    </recommendedName>
</protein>
<evidence type="ECO:0000256" key="3">
    <source>
        <dbReference type="ARBA" id="ARBA00023235"/>
    </source>
</evidence>
<dbReference type="Proteomes" id="UP000006322">
    <property type="component" value="Unassembled WGS sequence"/>
</dbReference>
<keyword evidence="3 6" id="KW-0413">Isomerase</keyword>
<dbReference type="SUPFAM" id="SSF50891">
    <property type="entry name" value="Cyclophilin-like"/>
    <property type="match status" value="1"/>
</dbReference>
<dbReference type="STRING" id="1129793.GPLA_0602"/>
<evidence type="ECO:0000259" key="5">
    <source>
        <dbReference type="PROSITE" id="PS50072"/>
    </source>
</evidence>
<reference evidence="7" key="1">
    <citation type="journal article" date="2014" name="Environ. Microbiol.">
        <title>Comparative genomics of the marine bacterial genus Glaciecola reveals the high degree of genomic diversity and genomic characteristic for cold adaptation.</title>
        <authorList>
            <person name="Qin Q.L."/>
            <person name="Xie B.B."/>
            <person name="Yu Y."/>
            <person name="Shu Y.L."/>
            <person name="Rong J.C."/>
            <person name="Zhang Y.J."/>
            <person name="Zhao D.L."/>
            <person name="Chen X.L."/>
            <person name="Zhang X.Y."/>
            <person name="Chen B."/>
            <person name="Zhou B.C."/>
            <person name="Zhang Y.Z."/>
        </authorList>
    </citation>
    <scope>NUCLEOTIDE SEQUENCE [LARGE SCALE GENOMIC DNA]</scope>
    <source>
        <strain evidence="7">LMG 21857</strain>
    </source>
</reference>
<name>K6ZRP5_9ALTE</name>
<dbReference type="InterPro" id="IPR002130">
    <property type="entry name" value="Cyclophilin-type_PPIase_dom"/>
</dbReference>
<organism evidence="6 7">
    <name type="scientific">Paraglaciecola polaris LMG 21857</name>
    <dbReference type="NCBI Taxonomy" id="1129793"/>
    <lineage>
        <taxon>Bacteria</taxon>
        <taxon>Pseudomonadati</taxon>
        <taxon>Pseudomonadota</taxon>
        <taxon>Gammaproteobacteria</taxon>
        <taxon>Alteromonadales</taxon>
        <taxon>Alteromonadaceae</taxon>
        <taxon>Paraglaciecola</taxon>
    </lineage>
</organism>
<proteinExistence type="predicted"/>
<dbReference type="EMBL" id="BAER01000017">
    <property type="protein sequence ID" value="GAC31518.1"/>
    <property type="molecule type" value="Genomic_DNA"/>
</dbReference>
<dbReference type="InterPro" id="IPR029000">
    <property type="entry name" value="Cyclophilin-like_dom_sf"/>
</dbReference>
<evidence type="ECO:0000256" key="2">
    <source>
        <dbReference type="ARBA" id="ARBA00023110"/>
    </source>
</evidence>
<sequence>MLLSRIIFQSLFILSLLLGISASNAQTKKIQDAQGLLGGIEEWRTPKPDALIYLQLETGLVIIELAPFMSPVNVAQFKALVKAGFYDGLDFYRVIDGFVAQGGDVSGNKQHKYTKQLPAELSRSINESSSPDEFMLVQSPDFIASQTGFLHGFAAGRDPNTKQEWLLHCPGVVAMGRNNELNSASSEFYITIGQAPRHLDRNMSVLGKVIYGMDNVQQIKRASVNNASGVIDEPSKRTGIRWAKLANDIPDEARIQVQVQNERSEAVINRLASGRSLSNPFFHFKGNGNLDVCYYNLKTRVVN</sequence>
<dbReference type="InterPro" id="IPR044665">
    <property type="entry name" value="E_coli_cyclophilin_A-like"/>
</dbReference>
<keyword evidence="2" id="KW-0697">Rotamase</keyword>
<evidence type="ECO:0000256" key="1">
    <source>
        <dbReference type="ARBA" id="ARBA00013194"/>
    </source>
</evidence>
<dbReference type="AlphaFoldDB" id="K6ZRP5"/>
<evidence type="ECO:0000313" key="6">
    <source>
        <dbReference type="EMBL" id="GAC31518.1"/>
    </source>
</evidence>
<dbReference type="OrthoDB" id="9807797at2"/>
<dbReference type="GO" id="GO:0003755">
    <property type="term" value="F:peptidyl-prolyl cis-trans isomerase activity"/>
    <property type="evidence" value="ECO:0007669"/>
    <property type="project" value="UniProtKB-KW"/>
</dbReference>
<dbReference type="Pfam" id="PF00160">
    <property type="entry name" value="Pro_isomerase"/>
    <property type="match status" value="1"/>
</dbReference>
<comment type="caution">
    <text evidence="6">The sequence shown here is derived from an EMBL/GenBank/DDBJ whole genome shotgun (WGS) entry which is preliminary data.</text>
</comment>
<dbReference type="Gene3D" id="2.40.100.10">
    <property type="entry name" value="Cyclophilin-like"/>
    <property type="match status" value="1"/>
</dbReference>
<evidence type="ECO:0000256" key="4">
    <source>
        <dbReference type="SAM" id="SignalP"/>
    </source>
</evidence>
<dbReference type="PROSITE" id="PS50072">
    <property type="entry name" value="CSA_PPIASE_2"/>
    <property type="match status" value="1"/>
</dbReference>
<gene>
    <name evidence="6" type="ORF">GPLA_0602</name>
</gene>
<feature type="domain" description="PPIase cyclophilin-type" evidence="5">
    <location>
        <begin position="59"/>
        <end position="245"/>
    </location>
</feature>
<keyword evidence="7" id="KW-1185">Reference proteome</keyword>
<dbReference type="EC" id="5.2.1.8" evidence="1"/>